<gene>
    <name evidence="2" type="ORF">LRQ20_18860</name>
</gene>
<dbReference type="RefSeq" id="WP_231809046.1">
    <property type="nucleotide sequence ID" value="NZ_JAJOZG010000083.1"/>
</dbReference>
<reference evidence="2 3" key="1">
    <citation type="journal article" date="2022" name="Int. J. Syst. Evol. Microbiol.">
        <title>Pseudomonas petroselini sp. nov., a pathogen causing bacterial rot of parsley in Japan.</title>
        <authorList>
            <person name="Sawada H."/>
            <person name="Fujikawa T."/>
            <person name="Osada S."/>
            <person name="Satou M."/>
        </authorList>
    </citation>
    <scope>NUCLEOTIDE SEQUENCE [LARGE SCALE GENOMIC DNA]</scope>
    <source>
        <strain evidence="2 3">MAFF 311096</strain>
    </source>
</reference>
<dbReference type="InterPro" id="IPR001509">
    <property type="entry name" value="Epimerase_deHydtase"/>
</dbReference>
<evidence type="ECO:0000259" key="1">
    <source>
        <dbReference type="Pfam" id="PF01370"/>
    </source>
</evidence>
<dbReference type="Proteomes" id="UP001154922">
    <property type="component" value="Unassembled WGS sequence"/>
</dbReference>
<proteinExistence type="predicted"/>
<dbReference type="Pfam" id="PF01370">
    <property type="entry name" value="Epimerase"/>
    <property type="match status" value="1"/>
</dbReference>
<dbReference type="InterPro" id="IPR050177">
    <property type="entry name" value="Lipid_A_modif_metabolic_enz"/>
</dbReference>
<feature type="domain" description="NAD-dependent epimerase/dehydratase" evidence="1">
    <location>
        <begin position="3"/>
        <end position="226"/>
    </location>
</feature>
<dbReference type="Gene3D" id="3.40.50.720">
    <property type="entry name" value="NAD(P)-binding Rossmann-like Domain"/>
    <property type="match status" value="1"/>
</dbReference>
<dbReference type="PANTHER" id="PTHR43245">
    <property type="entry name" value="BIFUNCTIONAL POLYMYXIN RESISTANCE PROTEIN ARNA"/>
    <property type="match status" value="1"/>
</dbReference>
<reference evidence="2 3" key="2">
    <citation type="journal article" date="2023" name="Plant Pathol.">
        <title>Dismantling and reorganizing Pseudomonas marginalis sensu#lato.</title>
        <authorList>
            <person name="Sawada H."/>
            <person name="Fujikawa T."/>
            <person name="Satou M."/>
        </authorList>
    </citation>
    <scope>NUCLEOTIDE SEQUENCE [LARGE SCALE GENOMIC DNA]</scope>
    <source>
        <strain evidence="2 3">MAFF 311096</strain>
    </source>
</reference>
<evidence type="ECO:0000313" key="3">
    <source>
        <dbReference type="Proteomes" id="UP001154922"/>
    </source>
</evidence>
<protein>
    <submittedName>
        <fullName evidence="2">NAD(P)-dependent oxidoreductase</fullName>
    </submittedName>
</protein>
<accession>A0ABS8QY36</accession>
<keyword evidence="3" id="KW-1185">Reference proteome</keyword>
<name>A0ABS8QY36_9PSED</name>
<dbReference type="EMBL" id="JAJOZI010000101">
    <property type="protein sequence ID" value="MCD7040371.1"/>
    <property type="molecule type" value="Genomic_DNA"/>
</dbReference>
<evidence type="ECO:0000313" key="2">
    <source>
        <dbReference type="EMBL" id="MCD7040371.1"/>
    </source>
</evidence>
<dbReference type="SUPFAM" id="SSF51735">
    <property type="entry name" value="NAD(P)-binding Rossmann-fold domains"/>
    <property type="match status" value="1"/>
</dbReference>
<comment type="caution">
    <text evidence="2">The sequence shown here is derived from an EMBL/GenBank/DDBJ whole genome shotgun (WGS) entry which is preliminary data.</text>
</comment>
<organism evidence="2 3">
    <name type="scientific">Pseudomonas petroselini</name>
    <dbReference type="NCBI Taxonomy" id="2899822"/>
    <lineage>
        <taxon>Bacteria</taxon>
        <taxon>Pseudomonadati</taxon>
        <taxon>Pseudomonadota</taxon>
        <taxon>Gammaproteobacteria</taxon>
        <taxon>Pseudomonadales</taxon>
        <taxon>Pseudomonadaceae</taxon>
        <taxon>Pseudomonas</taxon>
    </lineage>
</organism>
<sequence>MKVLVLGANGFIGKAFVDKLISKGIQVRALTRTGLKDIKESIETIIGDLTSKDFDFKALVYGCDVVVNCAGETQDDALMYALHVQATVNLLEAVACLCRTGREIHWVQLSSVGAYGGSKESKVVTEETPTNPSGTYEVTKTMADTLIMACNENSGFSYTILRPSNVFGRDMTNESLRQLGRVVKKRVFFFVGFSPSIATYIHVDDVVSALYLCAIDSRAKGHIFNVSNDCPLKELITGIAEALGVPPPRLTLPERPVRIGVAVVAKLFKLPVTQKRIDALVRRTTYPTDKLSSVLGFSPKKVVPTAIQEIY</sequence>
<dbReference type="InterPro" id="IPR036291">
    <property type="entry name" value="NAD(P)-bd_dom_sf"/>
</dbReference>